<reference evidence="1" key="1">
    <citation type="submission" date="2019-09" db="EMBL/GenBank/DDBJ databases">
        <title>Characterisation of the sponge microbiome using genome-centric metagenomics.</title>
        <authorList>
            <person name="Engelberts J.P."/>
            <person name="Robbins S.J."/>
            <person name="De Goeij J.M."/>
            <person name="Aranda M."/>
            <person name="Bell S.C."/>
            <person name="Webster N.S."/>
        </authorList>
    </citation>
    <scope>NUCLEOTIDE SEQUENCE</scope>
    <source>
        <strain evidence="1">SB0664_bin_43</strain>
    </source>
</reference>
<dbReference type="AlphaFoldDB" id="A0A6B0Y4T1"/>
<proteinExistence type="predicted"/>
<name>A0A6B0Y4T1_9RHOB</name>
<evidence type="ECO:0000313" key="1">
    <source>
        <dbReference type="EMBL" id="MXY34116.1"/>
    </source>
</evidence>
<protein>
    <submittedName>
        <fullName evidence="1">Uncharacterized protein</fullName>
    </submittedName>
</protein>
<dbReference type="EMBL" id="VXRY01000334">
    <property type="protein sequence ID" value="MXY34116.1"/>
    <property type="molecule type" value="Genomic_DNA"/>
</dbReference>
<comment type="caution">
    <text evidence="1">The sequence shown here is derived from an EMBL/GenBank/DDBJ whole genome shotgun (WGS) entry which is preliminary data.</text>
</comment>
<organism evidence="1">
    <name type="scientific">Boseongicola sp. SB0664_bin_43</name>
    <dbReference type="NCBI Taxonomy" id="2604844"/>
    <lineage>
        <taxon>Bacteria</taxon>
        <taxon>Pseudomonadati</taxon>
        <taxon>Pseudomonadota</taxon>
        <taxon>Alphaproteobacteria</taxon>
        <taxon>Rhodobacterales</taxon>
        <taxon>Paracoccaceae</taxon>
        <taxon>Boseongicola</taxon>
    </lineage>
</organism>
<sequence>MRSLGAHLADFPLRILDGHVFLWVFDRSLSNLVRIPASRGGALAGTYGCRLSGNESAVAENLFQAIRQGRDTEFPD</sequence>
<accession>A0A6B0Y4T1</accession>
<gene>
    <name evidence="1" type="ORF">F4Y60_08495</name>
</gene>